<evidence type="ECO:0000313" key="2">
    <source>
        <dbReference type="EMBL" id="BBY25232.1"/>
    </source>
</evidence>
<reference evidence="2 3" key="1">
    <citation type="journal article" date="2019" name="Emerg. Microbes Infect.">
        <title>Comprehensive subspecies identification of 175 nontuberculous mycobacteria species based on 7547 genomic profiles.</title>
        <authorList>
            <person name="Matsumoto Y."/>
            <person name="Kinjo T."/>
            <person name="Motooka D."/>
            <person name="Nabeya D."/>
            <person name="Jung N."/>
            <person name="Uechi K."/>
            <person name="Horii T."/>
            <person name="Iida T."/>
            <person name="Fujita J."/>
            <person name="Nakamura S."/>
        </authorList>
    </citation>
    <scope>NUCLEOTIDE SEQUENCE [LARGE SCALE GENOMIC DNA]</scope>
    <source>
        <strain evidence="2 3">JCM 17783</strain>
    </source>
</reference>
<name>A0A7I7QGB7_9MYCO</name>
<sequence length="66" mass="7008">MVDGRSQRYHGVADRKPQAAPVRAIAHLLAPGNGARGQVAEDALGGEGGTHRQPKAHCPRRIRFGS</sequence>
<dbReference type="KEGG" id="msto:MSTO_54370"/>
<proteinExistence type="predicted"/>
<gene>
    <name evidence="2" type="ORF">MSTO_54370</name>
</gene>
<accession>A0A7I7QGB7</accession>
<dbReference type="Proteomes" id="UP000467130">
    <property type="component" value="Chromosome"/>
</dbReference>
<protein>
    <submittedName>
        <fullName evidence="2">Uncharacterized protein</fullName>
    </submittedName>
</protein>
<dbReference type="AlphaFoldDB" id="A0A7I7QGB7"/>
<feature type="region of interest" description="Disordered" evidence="1">
    <location>
        <begin position="36"/>
        <end position="66"/>
    </location>
</feature>
<feature type="compositionally biased region" description="Basic residues" evidence="1">
    <location>
        <begin position="52"/>
        <end position="66"/>
    </location>
</feature>
<keyword evidence="3" id="KW-1185">Reference proteome</keyword>
<evidence type="ECO:0000256" key="1">
    <source>
        <dbReference type="SAM" id="MobiDB-lite"/>
    </source>
</evidence>
<evidence type="ECO:0000313" key="3">
    <source>
        <dbReference type="Proteomes" id="UP000467130"/>
    </source>
</evidence>
<dbReference type="EMBL" id="AP022587">
    <property type="protein sequence ID" value="BBY25232.1"/>
    <property type="molecule type" value="Genomic_DNA"/>
</dbReference>
<organism evidence="2 3">
    <name type="scientific">Mycobacterium stomatepiae</name>
    <dbReference type="NCBI Taxonomy" id="470076"/>
    <lineage>
        <taxon>Bacteria</taxon>
        <taxon>Bacillati</taxon>
        <taxon>Actinomycetota</taxon>
        <taxon>Actinomycetes</taxon>
        <taxon>Mycobacteriales</taxon>
        <taxon>Mycobacteriaceae</taxon>
        <taxon>Mycobacterium</taxon>
        <taxon>Mycobacterium simiae complex</taxon>
    </lineage>
</organism>